<accession>A0ABX1VWJ0</accession>
<feature type="transmembrane region" description="Helical" evidence="1">
    <location>
        <begin position="140"/>
        <end position="161"/>
    </location>
</feature>
<dbReference type="RefSeq" id="WP_170823865.1">
    <property type="nucleotide sequence ID" value="NZ_JAAOXG010000069.1"/>
</dbReference>
<feature type="transmembrane region" description="Helical" evidence="1">
    <location>
        <begin position="16"/>
        <end position="36"/>
    </location>
</feature>
<feature type="transmembrane region" description="Helical" evidence="1">
    <location>
        <begin position="234"/>
        <end position="252"/>
    </location>
</feature>
<protein>
    <recommendedName>
        <fullName evidence="4">Sulfatase N-terminal domain-containing protein</fullName>
    </recommendedName>
</protein>
<gene>
    <name evidence="2" type="ORF">G9470_23950</name>
</gene>
<organism evidence="2 3">
    <name type="scientific">Lacrimispora defluvii</name>
    <dbReference type="NCBI Taxonomy" id="2719233"/>
    <lineage>
        <taxon>Bacteria</taxon>
        <taxon>Bacillati</taxon>
        <taxon>Bacillota</taxon>
        <taxon>Clostridia</taxon>
        <taxon>Lachnospirales</taxon>
        <taxon>Lachnospiraceae</taxon>
        <taxon>Lacrimispora</taxon>
    </lineage>
</organism>
<reference evidence="2 3" key="1">
    <citation type="submission" date="2020-03" db="EMBL/GenBank/DDBJ databases">
        <title>Genome Sequence of industrial isolate, B5A.</title>
        <authorList>
            <person name="Sharma S."/>
            <person name="Patil P.B."/>
            <person name="Korpole S."/>
        </authorList>
    </citation>
    <scope>NUCLEOTIDE SEQUENCE [LARGE SCALE GENOMIC DNA]</scope>
    <source>
        <strain evidence="2 3">PI-S10-B5A</strain>
    </source>
</reference>
<proteinExistence type="predicted"/>
<dbReference type="EMBL" id="JAAOXG010000069">
    <property type="protein sequence ID" value="NNJ32819.1"/>
    <property type="molecule type" value="Genomic_DNA"/>
</dbReference>
<keyword evidence="1" id="KW-1133">Transmembrane helix</keyword>
<feature type="transmembrane region" description="Helical" evidence="1">
    <location>
        <begin position="48"/>
        <end position="66"/>
    </location>
</feature>
<dbReference type="Proteomes" id="UP000539052">
    <property type="component" value="Unassembled WGS sequence"/>
</dbReference>
<name>A0ABX1VWJ0_9FIRM</name>
<feature type="transmembrane region" description="Helical" evidence="1">
    <location>
        <begin position="285"/>
        <end position="305"/>
    </location>
</feature>
<evidence type="ECO:0000313" key="2">
    <source>
        <dbReference type="EMBL" id="NNJ32819.1"/>
    </source>
</evidence>
<evidence type="ECO:0000256" key="1">
    <source>
        <dbReference type="SAM" id="Phobius"/>
    </source>
</evidence>
<keyword evidence="1" id="KW-0472">Membrane</keyword>
<feature type="transmembrane region" description="Helical" evidence="1">
    <location>
        <begin position="205"/>
        <end position="227"/>
    </location>
</feature>
<evidence type="ECO:0000313" key="3">
    <source>
        <dbReference type="Proteomes" id="UP000539052"/>
    </source>
</evidence>
<feature type="transmembrane region" description="Helical" evidence="1">
    <location>
        <begin position="173"/>
        <end position="193"/>
    </location>
</feature>
<keyword evidence="3" id="KW-1185">Reference proteome</keyword>
<keyword evidence="1" id="KW-0812">Transmembrane</keyword>
<feature type="transmembrane region" description="Helical" evidence="1">
    <location>
        <begin position="105"/>
        <end position="128"/>
    </location>
</feature>
<comment type="caution">
    <text evidence="2">The sequence shown here is derived from an EMBL/GenBank/DDBJ whole genome shotgun (WGS) entry which is preliminary data.</text>
</comment>
<feature type="transmembrane region" description="Helical" evidence="1">
    <location>
        <begin position="72"/>
        <end position="93"/>
    </location>
</feature>
<evidence type="ECO:0008006" key="4">
    <source>
        <dbReference type="Google" id="ProtNLM"/>
    </source>
</evidence>
<sequence length="467" mass="54372">MLLVVNVYFINIRKNGVKILIIVITLIINFLIYRNYFSSIDRTKNNPYFYIIVSTIISVGTIELYMKIYGYFHINAMLWSIYIPYSMNLSYLFYKTLFFSKSSIISIMILWLKSLLFISLFIFIFHTYSNKYIISSQGNITYNLNLSIITFIIVIGSLLWLYGNNIFNPIKIFAKQIYVLLLIITPILMFFILEVSCNPNIRDMNIFSIFHNTLFMIFIELIILNIFKNKIYGLYLIYFGMFFIGVVNHFVIKFRNTPIMPTDIFALNTALSVSSGYQYEFTEGLSISLITTFLLISLLSVFNHLNIVNNFINKKRLIIQRFFSVSVFILSSLWIITSDFEKKFDITLDWWRPETTYYSNGFTTSFIAFLQKLKVEKPQTYSSQLSGEILGNTVKERKAVINSAMQKPNIIVIMNETFSDLSVLGPFESTKDHLKNFYSLKNDPGIIEHGYNYVSIRGGGTPNSEFE</sequence>
<feature type="transmembrane region" description="Helical" evidence="1">
    <location>
        <begin position="317"/>
        <end position="336"/>
    </location>
</feature>